<organism evidence="2 3">
    <name type="scientific">Streptomyces lavenduligriseus</name>
    <dbReference type="NCBI Taxonomy" id="67315"/>
    <lineage>
        <taxon>Bacteria</taxon>
        <taxon>Bacillati</taxon>
        <taxon>Actinomycetota</taxon>
        <taxon>Actinomycetes</taxon>
        <taxon>Kitasatosporales</taxon>
        <taxon>Streptomycetaceae</taxon>
        <taxon>Streptomyces</taxon>
    </lineage>
</organism>
<dbReference type="EMBL" id="JAMCCK010000021">
    <property type="protein sequence ID" value="MCL3994946.1"/>
    <property type="molecule type" value="Genomic_DNA"/>
</dbReference>
<feature type="region of interest" description="Disordered" evidence="1">
    <location>
        <begin position="47"/>
        <end position="95"/>
    </location>
</feature>
<reference evidence="2 3" key="1">
    <citation type="submission" date="2022-05" db="EMBL/GenBank/DDBJ databases">
        <title>Genome Resource of Streptomyces lavenduligriseus GA1-1, a Strain with Broad-Spectrum Antifungal Activity against Phytopathogenic Fungi.</title>
        <authorList>
            <person name="Qi D."/>
        </authorList>
    </citation>
    <scope>NUCLEOTIDE SEQUENCE [LARGE SCALE GENOMIC DNA]</scope>
    <source>
        <strain evidence="2 3">GA1-1</strain>
    </source>
</reference>
<evidence type="ECO:0000313" key="3">
    <source>
        <dbReference type="Proteomes" id="UP001202052"/>
    </source>
</evidence>
<accession>A0ABT0NUW4</accession>
<gene>
    <name evidence="2" type="ORF">M4438_15730</name>
</gene>
<proteinExistence type="predicted"/>
<name>A0ABT0NUW4_9ACTN</name>
<sequence length="95" mass="10437">MSESAEPGSWDGPWYRVHTKQFEAAFLPNAGEDLEAVDDIDVFVALPDGSRWPSQHPVLPDDMQRDGTSQQRPDGTGLPCDGSEQRANSSPRLGR</sequence>
<feature type="compositionally biased region" description="Polar residues" evidence="1">
    <location>
        <begin position="85"/>
        <end position="95"/>
    </location>
</feature>
<dbReference type="Proteomes" id="UP001202052">
    <property type="component" value="Unassembled WGS sequence"/>
</dbReference>
<keyword evidence="3" id="KW-1185">Reference proteome</keyword>
<comment type="caution">
    <text evidence="2">The sequence shown here is derived from an EMBL/GenBank/DDBJ whole genome shotgun (WGS) entry which is preliminary data.</text>
</comment>
<protein>
    <submittedName>
        <fullName evidence="2">Uncharacterized protein</fullName>
    </submittedName>
</protein>
<evidence type="ECO:0000256" key="1">
    <source>
        <dbReference type="SAM" id="MobiDB-lite"/>
    </source>
</evidence>
<evidence type="ECO:0000313" key="2">
    <source>
        <dbReference type="EMBL" id="MCL3994946.1"/>
    </source>
</evidence>
<dbReference type="RefSeq" id="WP_249460768.1">
    <property type="nucleotide sequence ID" value="NZ_JAMCCK010000021.1"/>
</dbReference>